<evidence type="ECO:0000313" key="3">
    <source>
        <dbReference type="Proteomes" id="UP001488805"/>
    </source>
</evidence>
<evidence type="ECO:0008006" key="4">
    <source>
        <dbReference type="Google" id="ProtNLM"/>
    </source>
</evidence>
<feature type="compositionally biased region" description="Basic and acidic residues" evidence="1">
    <location>
        <begin position="50"/>
        <end position="60"/>
    </location>
</feature>
<feature type="compositionally biased region" description="Basic residues" evidence="1">
    <location>
        <begin position="61"/>
        <end position="71"/>
    </location>
</feature>
<reference evidence="2 3" key="1">
    <citation type="journal article" date="2024" name="Genome Biol. Evol.">
        <title>Chromosome-level genome assembly of the viviparous eelpout Zoarces viviparus.</title>
        <authorList>
            <person name="Fuhrmann N."/>
            <person name="Brasseur M.V."/>
            <person name="Bakowski C.E."/>
            <person name="Podsiadlowski L."/>
            <person name="Prost S."/>
            <person name="Krehenwinkel H."/>
            <person name="Mayer C."/>
        </authorList>
    </citation>
    <scope>NUCLEOTIDE SEQUENCE [LARGE SCALE GENOMIC DNA]</scope>
    <source>
        <strain evidence="2">NO-MEL_2022_Ind0_liver</strain>
    </source>
</reference>
<feature type="region of interest" description="Disordered" evidence="1">
    <location>
        <begin position="15"/>
        <end position="99"/>
    </location>
</feature>
<protein>
    <recommendedName>
        <fullName evidence="4">Secreted protein</fullName>
    </recommendedName>
</protein>
<dbReference type="AlphaFoldDB" id="A0AAW1EWF2"/>
<name>A0AAW1EWF2_ZOAVI</name>
<proteinExistence type="predicted"/>
<dbReference type="Proteomes" id="UP001488805">
    <property type="component" value="Unassembled WGS sequence"/>
</dbReference>
<sequence length="99" mass="10926">MSHVARVALSAAVSYNVTSGGKEAEAGYDRCVPLADGRRNHLTKSQGKLTGERRESVERKRERKSSRHNKMTRTGQDSAGRGQDRRGHPEERAAVPPET</sequence>
<keyword evidence="3" id="KW-1185">Reference proteome</keyword>
<organism evidence="2 3">
    <name type="scientific">Zoarces viviparus</name>
    <name type="common">Viviparous eelpout</name>
    <name type="synonym">Blennius viviparus</name>
    <dbReference type="NCBI Taxonomy" id="48416"/>
    <lineage>
        <taxon>Eukaryota</taxon>
        <taxon>Metazoa</taxon>
        <taxon>Chordata</taxon>
        <taxon>Craniata</taxon>
        <taxon>Vertebrata</taxon>
        <taxon>Euteleostomi</taxon>
        <taxon>Actinopterygii</taxon>
        <taxon>Neopterygii</taxon>
        <taxon>Teleostei</taxon>
        <taxon>Neoteleostei</taxon>
        <taxon>Acanthomorphata</taxon>
        <taxon>Eupercaria</taxon>
        <taxon>Perciformes</taxon>
        <taxon>Cottioidei</taxon>
        <taxon>Zoarcales</taxon>
        <taxon>Zoarcidae</taxon>
        <taxon>Zoarcinae</taxon>
        <taxon>Zoarces</taxon>
    </lineage>
</organism>
<feature type="compositionally biased region" description="Basic and acidic residues" evidence="1">
    <location>
        <begin position="82"/>
        <end position="93"/>
    </location>
</feature>
<dbReference type="EMBL" id="JBCEZU010000123">
    <property type="protein sequence ID" value="KAK9526561.1"/>
    <property type="molecule type" value="Genomic_DNA"/>
</dbReference>
<evidence type="ECO:0000256" key="1">
    <source>
        <dbReference type="SAM" id="MobiDB-lite"/>
    </source>
</evidence>
<gene>
    <name evidence="2" type="ORF">VZT92_015253</name>
</gene>
<accession>A0AAW1EWF2</accession>
<comment type="caution">
    <text evidence="2">The sequence shown here is derived from an EMBL/GenBank/DDBJ whole genome shotgun (WGS) entry which is preliminary data.</text>
</comment>
<evidence type="ECO:0000313" key="2">
    <source>
        <dbReference type="EMBL" id="KAK9526561.1"/>
    </source>
</evidence>